<proteinExistence type="predicted"/>
<dbReference type="EMBL" id="DRNH01000026">
    <property type="protein sequence ID" value="HFB53176.1"/>
    <property type="molecule type" value="Genomic_DNA"/>
</dbReference>
<dbReference type="AlphaFoldDB" id="A0A7C3G9J3"/>
<organism evidence="2">
    <name type="scientific">Sulfurimonas autotrophica</name>
    <dbReference type="NCBI Taxonomy" id="202747"/>
    <lineage>
        <taxon>Bacteria</taxon>
        <taxon>Pseudomonadati</taxon>
        <taxon>Campylobacterota</taxon>
        <taxon>Epsilonproteobacteria</taxon>
        <taxon>Campylobacterales</taxon>
        <taxon>Sulfurimonadaceae</taxon>
        <taxon>Sulfurimonas</taxon>
    </lineage>
</organism>
<dbReference type="Gene3D" id="3.30.310.70">
    <property type="entry name" value="TT1751-like domain"/>
    <property type="match status" value="2"/>
</dbReference>
<keyword evidence="1" id="KW-0732">Signal</keyword>
<feature type="signal peptide" evidence="1">
    <location>
        <begin position="1"/>
        <end position="19"/>
    </location>
</feature>
<dbReference type="Proteomes" id="UP000886390">
    <property type="component" value="Unassembled WGS sequence"/>
</dbReference>
<protein>
    <submittedName>
        <fullName evidence="2">DUF302 domain-containing protein</fullName>
    </submittedName>
</protein>
<feature type="chain" id="PRO_5028364926" evidence="1">
    <location>
        <begin position="20"/>
        <end position="308"/>
    </location>
</feature>
<evidence type="ECO:0000256" key="1">
    <source>
        <dbReference type="SAM" id="SignalP"/>
    </source>
</evidence>
<evidence type="ECO:0000313" key="2">
    <source>
        <dbReference type="EMBL" id="HFB53176.1"/>
    </source>
</evidence>
<dbReference type="InterPro" id="IPR035923">
    <property type="entry name" value="TT1751-like_sf"/>
</dbReference>
<dbReference type="SUPFAM" id="SSF103247">
    <property type="entry name" value="TT1751-like"/>
    <property type="match status" value="2"/>
</dbReference>
<accession>A0A7C3G9J3</accession>
<sequence>MKKIVLLIAALFCAVSLQAKGDLHLFSVDNKDGKITPYMIEEALNNGGLHVELNSNMIGPFKKQFKTTKYKVFTLMTFWSKKYTKELVDKYPKAGAFTPMGMGIYQAKDENTLHFSVLTAEAQGKILGIKDLSLLKKIEAEVLAVIKKNFPTAKHTFSEDSLKASHDLVTTYEMEVDEDEDIDDVQEEFVMNLEAGFKPFGFVVPEYMDLNEVLTEDGKVESPYDFYLTYSICKLPVIYTVSKSRPEASAFAPCTTMIYKKKDENKVVVGFPGVYNWLSSARVEDKAAKAELLKAQKDFESILKDITE</sequence>
<gene>
    <name evidence="2" type="ORF">ENJ67_00455</name>
</gene>
<reference evidence="2" key="1">
    <citation type="journal article" date="2020" name="mSystems">
        <title>Genome- and Community-Level Interaction Insights into Carbon Utilization and Element Cycling Functions of Hydrothermarchaeota in Hydrothermal Sediment.</title>
        <authorList>
            <person name="Zhou Z."/>
            <person name="Liu Y."/>
            <person name="Xu W."/>
            <person name="Pan J."/>
            <person name="Luo Z.H."/>
            <person name="Li M."/>
        </authorList>
    </citation>
    <scope>NUCLEOTIDE SEQUENCE [LARGE SCALE GENOMIC DNA]</scope>
    <source>
        <strain evidence="2">HyVt-507</strain>
    </source>
</reference>
<comment type="caution">
    <text evidence="2">The sequence shown here is derived from an EMBL/GenBank/DDBJ whole genome shotgun (WGS) entry which is preliminary data.</text>
</comment>
<name>A0A7C3G9J3_9BACT</name>